<evidence type="ECO:0000313" key="1">
    <source>
        <dbReference type="EMBL" id="CAF1471870.1"/>
    </source>
</evidence>
<dbReference type="InterPro" id="IPR011989">
    <property type="entry name" value="ARM-like"/>
</dbReference>
<gene>
    <name evidence="2" type="ORF">BYL167_LOCUS26187</name>
    <name evidence="1" type="ORF">CJN711_LOCUS25698</name>
</gene>
<dbReference type="InterPro" id="IPR016024">
    <property type="entry name" value="ARM-type_fold"/>
</dbReference>
<evidence type="ECO:0000313" key="2">
    <source>
        <dbReference type="EMBL" id="CAF4267451.1"/>
    </source>
</evidence>
<evidence type="ECO:0000313" key="3">
    <source>
        <dbReference type="Proteomes" id="UP000663855"/>
    </source>
</evidence>
<dbReference type="Proteomes" id="UP000681967">
    <property type="component" value="Unassembled WGS sequence"/>
</dbReference>
<dbReference type="EMBL" id="CAJNOV010011970">
    <property type="protein sequence ID" value="CAF1471870.1"/>
    <property type="molecule type" value="Genomic_DNA"/>
</dbReference>
<dbReference type="EMBL" id="CAJOBH010029172">
    <property type="protein sequence ID" value="CAF4267451.1"/>
    <property type="molecule type" value="Genomic_DNA"/>
</dbReference>
<accession>A0A815R505</accession>
<feature type="non-terminal residue" evidence="1">
    <location>
        <position position="59"/>
    </location>
</feature>
<protein>
    <recommendedName>
        <fullName evidence="4">HEAT repeat domain-containing protein</fullName>
    </recommendedName>
</protein>
<dbReference type="Gene3D" id="1.25.10.10">
    <property type="entry name" value="Leucine-rich Repeat Variant"/>
    <property type="match status" value="1"/>
</dbReference>
<dbReference type="SUPFAM" id="SSF48371">
    <property type="entry name" value="ARM repeat"/>
    <property type="match status" value="1"/>
</dbReference>
<comment type="caution">
    <text evidence="1">The sequence shown here is derived from an EMBL/GenBank/DDBJ whole genome shotgun (WGS) entry which is preliminary data.</text>
</comment>
<dbReference type="Proteomes" id="UP000663855">
    <property type="component" value="Unassembled WGS sequence"/>
</dbReference>
<sequence>MVALINATRDEDSDVRSKACGALGRLAEKAATNEVMTALINATRDEDSYVRSKACGALG</sequence>
<proteinExistence type="predicted"/>
<dbReference type="AlphaFoldDB" id="A0A815R505"/>
<evidence type="ECO:0008006" key="4">
    <source>
        <dbReference type="Google" id="ProtNLM"/>
    </source>
</evidence>
<dbReference type="Pfam" id="PF13646">
    <property type="entry name" value="HEAT_2"/>
    <property type="match status" value="1"/>
</dbReference>
<name>A0A815R505_9BILA</name>
<organism evidence="1 3">
    <name type="scientific">Rotaria magnacalcarata</name>
    <dbReference type="NCBI Taxonomy" id="392030"/>
    <lineage>
        <taxon>Eukaryota</taxon>
        <taxon>Metazoa</taxon>
        <taxon>Spiralia</taxon>
        <taxon>Gnathifera</taxon>
        <taxon>Rotifera</taxon>
        <taxon>Eurotatoria</taxon>
        <taxon>Bdelloidea</taxon>
        <taxon>Philodinida</taxon>
        <taxon>Philodinidae</taxon>
        <taxon>Rotaria</taxon>
    </lineage>
</organism>
<reference evidence="1" key="1">
    <citation type="submission" date="2021-02" db="EMBL/GenBank/DDBJ databases">
        <authorList>
            <person name="Nowell W R."/>
        </authorList>
    </citation>
    <scope>NUCLEOTIDE SEQUENCE</scope>
</reference>